<evidence type="ECO:0000313" key="1">
    <source>
        <dbReference type="EMBL" id="KYN07989.1"/>
    </source>
</evidence>
<dbReference type="PANTHER" id="PTHR41161:SF1">
    <property type="entry name" value="PROTEIN NCBP2AS2"/>
    <property type="match status" value="1"/>
</dbReference>
<evidence type="ECO:0000313" key="2">
    <source>
        <dbReference type="Proteomes" id="UP000078542"/>
    </source>
</evidence>
<dbReference type="EMBL" id="KQ976832">
    <property type="protein sequence ID" value="KYN07989.1"/>
    <property type="molecule type" value="Genomic_DNA"/>
</dbReference>
<protein>
    <submittedName>
        <fullName evidence="1">Uncharacterized protein</fullName>
    </submittedName>
</protein>
<dbReference type="InterPro" id="IPR042407">
    <property type="entry name" value="NCBP2-AS2"/>
</dbReference>
<sequence length="79" mass="9470">MPLRVLFRYLFNNEKLINRLAESKPIRQTAQFVVYVLIRAGMINRSHRPISSPKDFIKQLRDIADQLKQQLEEKNKFKK</sequence>
<proteinExistence type="predicted"/>
<reference evidence="1 2" key="1">
    <citation type="submission" date="2016-03" db="EMBL/GenBank/DDBJ databases">
        <title>Cyphomyrmex costatus WGS genome.</title>
        <authorList>
            <person name="Nygaard S."/>
            <person name="Hu H."/>
            <person name="Boomsma J."/>
            <person name="Zhang G."/>
        </authorList>
    </citation>
    <scope>NUCLEOTIDE SEQUENCE [LARGE SCALE GENOMIC DNA]</scope>
    <source>
        <strain evidence="1">MS0001</strain>
        <tissue evidence="1">Whole body</tissue>
    </source>
</reference>
<accession>A0A151IPR2</accession>
<name>A0A151IPR2_9HYME</name>
<keyword evidence="2" id="KW-1185">Reference proteome</keyword>
<dbReference type="PANTHER" id="PTHR41161">
    <property type="entry name" value="PROTEIN NCBP2AS2"/>
    <property type="match status" value="1"/>
</dbReference>
<dbReference type="Proteomes" id="UP000078542">
    <property type="component" value="Unassembled WGS sequence"/>
</dbReference>
<gene>
    <name evidence="1" type="ORF">ALC62_01039</name>
</gene>
<organism evidence="1 2">
    <name type="scientific">Cyphomyrmex costatus</name>
    <dbReference type="NCBI Taxonomy" id="456900"/>
    <lineage>
        <taxon>Eukaryota</taxon>
        <taxon>Metazoa</taxon>
        <taxon>Ecdysozoa</taxon>
        <taxon>Arthropoda</taxon>
        <taxon>Hexapoda</taxon>
        <taxon>Insecta</taxon>
        <taxon>Pterygota</taxon>
        <taxon>Neoptera</taxon>
        <taxon>Endopterygota</taxon>
        <taxon>Hymenoptera</taxon>
        <taxon>Apocrita</taxon>
        <taxon>Aculeata</taxon>
        <taxon>Formicoidea</taxon>
        <taxon>Formicidae</taxon>
        <taxon>Myrmicinae</taxon>
        <taxon>Cyphomyrmex</taxon>
    </lineage>
</organism>
<dbReference type="KEGG" id="ccoa:108777371"/>
<dbReference type="OrthoDB" id="5950777at2759"/>
<dbReference type="AlphaFoldDB" id="A0A151IPR2"/>